<accession>A0A1U9LJL8</accession>
<gene>
    <name evidence="4" type="ORF">A0U91_16655</name>
</gene>
<dbReference type="Pfam" id="PF12696">
    <property type="entry name" value="TraG-D_C"/>
    <property type="match status" value="1"/>
</dbReference>
<keyword evidence="2" id="KW-0472">Membrane</keyword>
<feature type="compositionally biased region" description="Basic and acidic residues" evidence="1">
    <location>
        <begin position="628"/>
        <end position="637"/>
    </location>
</feature>
<dbReference type="RefSeq" id="WP_077932261.1">
    <property type="nucleotide sequence ID" value="NZ_CP014688.1"/>
</dbReference>
<feature type="compositionally biased region" description="Polar residues" evidence="1">
    <location>
        <begin position="711"/>
        <end position="731"/>
    </location>
</feature>
<keyword evidence="2" id="KW-0812">Transmembrane</keyword>
<feature type="compositionally biased region" description="Acidic residues" evidence="1">
    <location>
        <begin position="904"/>
        <end position="934"/>
    </location>
</feature>
<organism evidence="4 5">
    <name type="scientific">Acetobacter persici</name>
    <dbReference type="NCBI Taxonomy" id="1076596"/>
    <lineage>
        <taxon>Bacteria</taxon>
        <taxon>Pseudomonadati</taxon>
        <taxon>Pseudomonadota</taxon>
        <taxon>Alphaproteobacteria</taxon>
        <taxon>Acetobacterales</taxon>
        <taxon>Acetobacteraceae</taxon>
        <taxon>Acetobacter</taxon>
    </lineage>
</organism>
<sequence length="1014" mass="110258">MARKDFRGAVDGQEILPDLTTINIETASQKRRKWWGQVSNLQMLQFAAVLMLVFVPQTGVPCMLFSMVLYFMSCGKRSVLPLKKPIQSGEIDPRETIGGKARKAGGIFYLGNDILTGEEVWLTNSDARQHFTVIGTTGAGKTETLIGYGANALSWGSGFIYVDGKGDVSLFAKTFVMLRKLGLEDNLLIMNFMNSSLPGQTGYRRKSSNTTNPFASGSAADLTQMVASLMDDAGGDGATWKSRAIDMLTGEMDALCWLRDRGIIELDAGVISDFMTLEKLMELASPDNYPDMPPKIRKGVQTYLNSINVDMRKKAMDQEKVPKDQHTYLLMQFQKVLGTLVKVYGYIFETQYGEVDMYDVVLNRRVLIIMLPALGKAMEEIIALGKIVVATMKGMMAATLGSVVEGSWDQVVENRVTTSNSPVVVVFDEVGYYLVPGMDLIAAQARGCGFCLIYASQDLDSMGRIDQKIANAVIGNTSTKFFMKIEDPNSTADLAIKRGGKITRARAQTFDRRDPSKDQFFMGDTSSYEDISRVDMIDLVSQGAGEGHLTHLGQLIRMRAFYAAPERTVDLKKIRLSANYFIPVPRPSPTDLQINIRSPQILAQLLADDQISKMKEASREALQNMQGYREEDLRTSDDPEEQSDDGQDESSSFMRDDILDLACAVNPEGGTSRPLIEIACSAIAYMVMKRDEAFGAPDETAIAAPPVASGDWTSAGRSSRGMSSFDRQTSRGYGDIPPRRGGMGTDHYSPPPSFDTWETAADTAKPNTPHEATVDEKHIPFDDGSKLTANPSIMQGLADANRIGELLRDDDQEDKEEAAAAETSQIGDVTGVPENPDDDLAWGGTSAATEAGEGAETNSDGGSSMLDDLFSTEQGASDLGEAQGESGGEIEGHPSASGTAEYPPMEEEDEDTGFSESDTYQEEYEPEPDEDQAEDGERVASSEEAASKDTPDTSVPEEDPASAHQGTDSPTQPSTPAGKEPIVKVEQKKTEEQGEVTANAEGGMLSLFGDDDDE</sequence>
<feature type="transmembrane region" description="Helical" evidence="2">
    <location>
        <begin position="46"/>
        <end position="72"/>
    </location>
</feature>
<feature type="compositionally biased region" description="Polar residues" evidence="1">
    <location>
        <begin position="964"/>
        <end position="975"/>
    </location>
</feature>
<feature type="compositionally biased region" description="Basic and acidic residues" evidence="1">
    <location>
        <begin position="935"/>
        <end position="951"/>
    </location>
</feature>
<dbReference type="SUPFAM" id="SSF52540">
    <property type="entry name" value="P-loop containing nucleoside triphosphate hydrolases"/>
    <property type="match status" value="1"/>
</dbReference>
<proteinExistence type="predicted"/>
<dbReference type="CDD" id="cd01127">
    <property type="entry name" value="TrwB_TraG_TraD_VirD4"/>
    <property type="match status" value="1"/>
</dbReference>
<evidence type="ECO:0000256" key="1">
    <source>
        <dbReference type="SAM" id="MobiDB-lite"/>
    </source>
</evidence>
<feature type="compositionally biased region" description="Acidic residues" evidence="1">
    <location>
        <begin position="638"/>
        <end position="648"/>
    </location>
</feature>
<dbReference type="Gene3D" id="3.40.50.300">
    <property type="entry name" value="P-loop containing nucleotide triphosphate hydrolases"/>
    <property type="match status" value="2"/>
</dbReference>
<keyword evidence="2" id="KW-1133">Transmembrane helix</keyword>
<feature type="region of interest" description="Disordered" evidence="1">
    <location>
        <begin position="705"/>
        <end position="742"/>
    </location>
</feature>
<feature type="compositionally biased region" description="Basic and acidic residues" evidence="1">
    <location>
        <begin position="981"/>
        <end position="992"/>
    </location>
</feature>
<evidence type="ECO:0000313" key="4">
    <source>
        <dbReference type="EMBL" id="AQT06636.1"/>
    </source>
</evidence>
<reference evidence="4 5" key="1">
    <citation type="submission" date="2016-03" db="EMBL/GenBank/DDBJ databases">
        <title>Acetic acid bacteria sequencing.</title>
        <authorList>
            <person name="Brandt J."/>
            <person name="Jakob F."/>
            <person name="Vogel R.F."/>
        </authorList>
    </citation>
    <scope>NUCLEOTIDE SEQUENCE [LARGE SCALE GENOMIC DNA]</scope>
    <source>
        <strain evidence="4 5">TMW2.1084</strain>
        <plasmid evidence="5">pac1084_1</plasmid>
    </source>
</reference>
<dbReference type="AlphaFoldDB" id="A0A1U9LJL8"/>
<evidence type="ECO:0000313" key="5">
    <source>
        <dbReference type="Proteomes" id="UP000189055"/>
    </source>
</evidence>
<dbReference type="PANTHER" id="PTHR30121:SF6">
    <property type="entry name" value="SLR6007 PROTEIN"/>
    <property type="match status" value="1"/>
</dbReference>
<dbReference type="InterPro" id="IPR032689">
    <property type="entry name" value="TraG-D_C"/>
</dbReference>
<feature type="region of interest" description="Disordered" evidence="1">
    <location>
        <begin position="811"/>
        <end position="1014"/>
    </location>
</feature>
<dbReference type="InterPro" id="IPR027417">
    <property type="entry name" value="P-loop_NTPase"/>
</dbReference>
<evidence type="ECO:0000259" key="3">
    <source>
        <dbReference type="Pfam" id="PF12696"/>
    </source>
</evidence>
<dbReference type="InterPro" id="IPR051162">
    <property type="entry name" value="T4SS_component"/>
</dbReference>
<name>A0A1U9LJL8_9PROT</name>
<dbReference type="PANTHER" id="PTHR30121">
    <property type="entry name" value="UNCHARACTERIZED PROTEIN YJGR-RELATED"/>
    <property type="match status" value="1"/>
</dbReference>
<dbReference type="Proteomes" id="UP000189055">
    <property type="component" value="Plasmid pAC1084_1"/>
</dbReference>
<feature type="region of interest" description="Disordered" evidence="1">
    <location>
        <begin position="626"/>
        <end position="651"/>
    </location>
</feature>
<keyword evidence="4" id="KW-0614">Plasmid</keyword>
<feature type="domain" description="TraD/TraG TraM recognition site" evidence="3">
    <location>
        <begin position="422"/>
        <end position="516"/>
    </location>
</feature>
<dbReference type="KEGG" id="aper:A0U91_16655"/>
<dbReference type="EMBL" id="CP014688">
    <property type="protein sequence ID" value="AQT06636.1"/>
    <property type="molecule type" value="Genomic_DNA"/>
</dbReference>
<feature type="compositionally biased region" description="Low complexity" evidence="1">
    <location>
        <begin position="843"/>
        <end position="857"/>
    </location>
</feature>
<geneLocation type="plasmid" evidence="5">
    <name>pac1084_1</name>
</geneLocation>
<evidence type="ECO:0000256" key="2">
    <source>
        <dbReference type="SAM" id="Phobius"/>
    </source>
</evidence>
<protein>
    <recommendedName>
        <fullName evidence="3">TraD/TraG TraM recognition site domain-containing protein</fullName>
    </recommendedName>
</protein>